<feature type="transmembrane region" description="Helical" evidence="1">
    <location>
        <begin position="89"/>
        <end position="110"/>
    </location>
</feature>
<comment type="caution">
    <text evidence="2">The sequence shown here is derived from an EMBL/GenBank/DDBJ whole genome shotgun (WGS) entry which is preliminary data.</text>
</comment>
<dbReference type="RefSeq" id="WP_254090039.1">
    <property type="nucleotide sequence ID" value="NZ_JAHESC010000011.1"/>
</dbReference>
<dbReference type="Proteomes" id="UP001319180">
    <property type="component" value="Unassembled WGS sequence"/>
</dbReference>
<dbReference type="EMBL" id="JAHESC010000011">
    <property type="protein sequence ID" value="MBT1686802.1"/>
    <property type="molecule type" value="Genomic_DNA"/>
</dbReference>
<keyword evidence="3" id="KW-1185">Reference proteome</keyword>
<keyword evidence="1" id="KW-0812">Transmembrane</keyword>
<feature type="transmembrane region" description="Helical" evidence="1">
    <location>
        <begin position="49"/>
        <end position="69"/>
    </location>
</feature>
<evidence type="ECO:0000313" key="3">
    <source>
        <dbReference type="Proteomes" id="UP001319180"/>
    </source>
</evidence>
<keyword evidence="1" id="KW-0472">Membrane</keyword>
<evidence type="ECO:0000313" key="2">
    <source>
        <dbReference type="EMBL" id="MBT1686802.1"/>
    </source>
</evidence>
<accession>A0AAP2DCF8</accession>
<keyword evidence="1" id="KW-1133">Transmembrane helix</keyword>
<gene>
    <name evidence="2" type="ORF">KK078_09550</name>
</gene>
<reference evidence="2 3" key="1">
    <citation type="submission" date="2021-05" db="EMBL/GenBank/DDBJ databases">
        <title>A Polyphasic approach of four new species of the genus Ohtaekwangia: Ohtaekwangia histidinii sp. nov., Ohtaekwangia cretensis sp. nov., Ohtaekwangia indiensis sp. nov., Ohtaekwangia reichenbachii sp. nov. from diverse environment.</title>
        <authorList>
            <person name="Octaviana S."/>
        </authorList>
    </citation>
    <scope>NUCLEOTIDE SEQUENCE [LARGE SCALE GENOMIC DNA]</scope>
    <source>
        <strain evidence="2 3">PWU37</strain>
    </source>
</reference>
<protein>
    <submittedName>
        <fullName evidence="2">DUF2306 domain-containing protein</fullName>
    </submittedName>
</protein>
<feature type="transmembrane region" description="Helical" evidence="1">
    <location>
        <begin position="7"/>
        <end position="29"/>
    </location>
</feature>
<evidence type="ECO:0000256" key="1">
    <source>
        <dbReference type="SAM" id="Phobius"/>
    </source>
</evidence>
<feature type="transmembrane region" description="Helical" evidence="1">
    <location>
        <begin position="153"/>
        <end position="175"/>
    </location>
</feature>
<dbReference type="InterPro" id="IPR018750">
    <property type="entry name" value="DUF2306_membrane"/>
</dbReference>
<dbReference type="Pfam" id="PF10067">
    <property type="entry name" value="DUF2306"/>
    <property type="match status" value="1"/>
</dbReference>
<name>A0AAP2DCF8_9BACT</name>
<proteinExistence type="predicted"/>
<dbReference type="AlphaFoldDB" id="A0AAP2DCF8"/>
<feature type="transmembrane region" description="Helical" evidence="1">
    <location>
        <begin position="181"/>
        <end position="202"/>
    </location>
</feature>
<sequence>MLRYARTIFLSIVLAFFTFLMLRITIPYFSRNTDVGFLRIKQWVIHNDVWRIAFFTHVWSSCFLLIAGFTQFYNPLKQKLSTLHRYVGLLYLVILVFLSGPAGLIMALYANGGLLSQSAFTLLSVLWIYFTVRAYVAILWRDFTTHGNFMIRSYALTLSALTLRAWKYLLVMFFQPHPMDAYMIVAWLGWVPNLLLAEWLIYRKLTWRILSA</sequence>
<organism evidence="2 3">
    <name type="scientific">Dawidia soli</name>
    <dbReference type="NCBI Taxonomy" id="2782352"/>
    <lineage>
        <taxon>Bacteria</taxon>
        <taxon>Pseudomonadati</taxon>
        <taxon>Bacteroidota</taxon>
        <taxon>Cytophagia</taxon>
        <taxon>Cytophagales</taxon>
        <taxon>Chryseotaleaceae</taxon>
        <taxon>Dawidia</taxon>
    </lineage>
</organism>
<feature type="transmembrane region" description="Helical" evidence="1">
    <location>
        <begin position="122"/>
        <end position="141"/>
    </location>
</feature>